<dbReference type="Proteomes" id="UP001283361">
    <property type="component" value="Unassembled WGS sequence"/>
</dbReference>
<sequence>MIDIISHFLIPPVTASVAGGQKLEKAVHCKFFNCKAVISASLRADVKRSRPKKAHVLLPHKIRPKPEQDTSRLLSVQAYTSWSKLGHVLAPLHGALAL</sequence>
<evidence type="ECO:0000313" key="1">
    <source>
        <dbReference type="EMBL" id="KAK3789797.1"/>
    </source>
</evidence>
<evidence type="ECO:0000313" key="2">
    <source>
        <dbReference type="Proteomes" id="UP001283361"/>
    </source>
</evidence>
<gene>
    <name evidence="1" type="ORF">RRG08_036090</name>
</gene>
<keyword evidence="2" id="KW-1185">Reference proteome</keyword>
<comment type="caution">
    <text evidence="1">The sequence shown here is derived from an EMBL/GenBank/DDBJ whole genome shotgun (WGS) entry which is preliminary data.</text>
</comment>
<dbReference type="AlphaFoldDB" id="A0AAE1E0R6"/>
<protein>
    <submittedName>
        <fullName evidence="1">Uncharacterized protein</fullName>
    </submittedName>
</protein>
<name>A0AAE1E0R6_9GAST</name>
<dbReference type="EMBL" id="JAWDGP010001628">
    <property type="protein sequence ID" value="KAK3789797.1"/>
    <property type="molecule type" value="Genomic_DNA"/>
</dbReference>
<reference evidence="1" key="1">
    <citation type="journal article" date="2023" name="G3 (Bethesda)">
        <title>A reference genome for the long-term kleptoplast-retaining sea slug Elysia crispata morphotype clarki.</title>
        <authorList>
            <person name="Eastman K.E."/>
            <person name="Pendleton A.L."/>
            <person name="Shaikh M.A."/>
            <person name="Suttiyut T."/>
            <person name="Ogas R."/>
            <person name="Tomko P."/>
            <person name="Gavelis G."/>
            <person name="Widhalm J.R."/>
            <person name="Wisecaver J.H."/>
        </authorList>
    </citation>
    <scope>NUCLEOTIDE SEQUENCE</scope>
    <source>
        <strain evidence="1">ECLA1</strain>
    </source>
</reference>
<accession>A0AAE1E0R6</accession>
<proteinExistence type="predicted"/>
<organism evidence="1 2">
    <name type="scientific">Elysia crispata</name>
    <name type="common">lettuce slug</name>
    <dbReference type="NCBI Taxonomy" id="231223"/>
    <lineage>
        <taxon>Eukaryota</taxon>
        <taxon>Metazoa</taxon>
        <taxon>Spiralia</taxon>
        <taxon>Lophotrochozoa</taxon>
        <taxon>Mollusca</taxon>
        <taxon>Gastropoda</taxon>
        <taxon>Heterobranchia</taxon>
        <taxon>Euthyneura</taxon>
        <taxon>Panpulmonata</taxon>
        <taxon>Sacoglossa</taxon>
        <taxon>Placobranchoidea</taxon>
        <taxon>Plakobranchidae</taxon>
        <taxon>Elysia</taxon>
    </lineage>
</organism>